<keyword evidence="3" id="KW-0479">Metal-binding</keyword>
<evidence type="ECO:0008006" key="6">
    <source>
        <dbReference type="Google" id="ProtNLM"/>
    </source>
</evidence>
<dbReference type="InterPro" id="IPR029063">
    <property type="entry name" value="SAM-dependent_MTases_sf"/>
</dbReference>
<evidence type="ECO:0000256" key="2">
    <source>
        <dbReference type="ARBA" id="ARBA00022679"/>
    </source>
</evidence>
<keyword evidence="2" id="KW-0808">Transferase</keyword>
<dbReference type="SUPFAM" id="SSF53335">
    <property type="entry name" value="S-adenosyl-L-methionine-dependent methyltransferases"/>
    <property type="match status" value="1"/>
</dbReference>
<dbReference type="AlphaFoldDB" id="A0A2N9GKG3"/>
<dbReference type="InterPro" id="IPR042086">
    <property type="entry name" value="MeTrfase_capping"/>
</dbReference>
<dbReference type="PANTHER" id="PTHR31009">
    <property type="entry name" value="S-ADENOSYL-L-METHIONINE:CARBOXYL METHYLTRANSFERASE FAMILY PROTEIN"/>
    <property type="match status" value="1"/>
</dbReference>
<dbReference type="GO" id="GO:0046872">
    <property type="term" value="F:metal ion binding"/>
    <property type="evidence" value="ECO:0007669"/>
    <property type="project" value="UniProtKB-KW"/>
</dbReference>
<dbReference type="Gene3D" id="3.40.50.150">
    <property type="entry name" value="Vaccinia Virus protein VP39"/>
    <property type="match status" value="1"/>
</dbReference>
<dbReference type="GO" id="GO:0008168">
    <property type="term" value="F:methyltransferase activity"/>
    <property type="evidence" value="ECO:0007669"/>
    <property type="project" value="UniProtKB-KW"/>
</dbReference>
<dbReference type="Gene3D" id="1.10.1200.270">
    <property type="entry name" value="Methyltransferase, alpha-helical capping domain"/>
    <property type="match status" value="1"/>
</dbReference>
<dbReference type="EMBL" id="OIVN01002024">
    <property type="protein sequence ID" value="SPC99938.1"/>
    <property type="molecule type" value="Genomic_DNA"/>
</dbReference>
<gene>
    <name evidence="5" type="ORF">FSB_LOCUS27820</name>
</gene>
<evidence type="ECO:0000256" key="1">
    <source>
        <dbReference type="ARBA" id="ARBA00022603"/>
    </source>
</evidence>
<dbReference type="GO" id="GO:0032259">
    <property type="term" value="P:methylation"/>
    <property type="evidence" value="ECO:0007669"/>
    <property type="project" value="UniProtKB-KW"/>
</dbReference>
<keyword evidence="1" id="KW-0489">Methyltransferase</keyword>
<dbReference type="InterPro" id="IPR005299">
    <property type="entry name" value="MeTrfase_7"/>
</dbReference>
<dbReference type="Pfam" id="PF03492">
    <property type="entry name" value="Methyltransf_7"/>
    <property type="match status" value="1"/>
</dbReference>
<proteinExistence type="predicted"/>
<sequence length="352" mass="39202">MAYPMNGGNGQYSYSNNSSFQRGAIHATKELINEAIAENLDIKNFSSSNTFRVTDLGCSVGPNTFVAVQNIIDAVNLKYQSQGHRTPEFQVFFNDHALNDFNTLFTSLPPDRLYYAAGVPGSFHSRIFPSASLHFVIISYALHCLSRVPKEVLDKTSPAYNKGRIHYSNSSDKVVEAYAAQYAKDMECFLNARAQEVVCGGLVAIIVPGCPNGIPHSQIFVNMWYELFGSCLLDMVQKGIISEEKVDSFNLPTYFASPQEVEAAVERNGCFHIERMEMVPQERPSGNSSTSRGRVMSSQIRAGVSGIIKEHFGEEIIDELFDALHKKFDESSLFESWNGTNMFVLLKRIATI</sequence>
<accession>A0A2N9GKG3</accession>
<keyword evidence="4" id="KW-0460">Magnesium</keyword>
<evidence type="ECO:0000313" key="5">
    <source>
        <dbReference type="EMBL" id="SPC99938.1"/>
    </source>
</evidence>
<evidence type="ECO:0000256" key="4">
    <source>
        <dbReference type="ARBA" id="ARBA00022842"/>
    </source>
</evidence>
<organism evidence="5">
    <name type="scientific">Fagus sylvatica</name>
    <name type="common">Beechnut</name>
    <dbReference type="NCBI Taxonomy" id="28930"/>
    <lineage>
        <taxon>Eukaryota</taxon>
        <taxon>Viridiplantae</taxon>
        <taxon>Streptophyta</taxon>
        <taxon>Embryophyta</taxon>
        <taxon>Tracheophyta</taxon>
        <taxon>Spermatophyta</taxon>
        <taxon>Magnoliopsida</taxon>
        <taxon>eudicotyledons</taxon>
        <taxon>Gunneridae</taxon>
        <taxon>Pentapetalae</taxon>
        <taxon>rosids</taxon>
        <taxon>fabids</taxon>
        <taxon>Fagales</taxon>
        <taxon>Fagaceae</taxon>
        <taxon>Fagus</taxon>
    </lineage>
</organism>
<name>A0A2N9GKG3_FAGSY</name>
<evidence type="ECO:0000256" key="3">
    <source>
        <dbReference type="ARBA" id="ARBA00022723"/>
    </source>
</evidence>
<reference evidence="5" key="1">
    <citation type="submission" date="2018-02" db="EMBL/GenBank/DDBJ databases">
        <authorList>
            <person name="Cohen D.B."/>
            <person name="Kent A.D."/>
        </authorList>
    </citation>
    <scope>NUCLEOTIDE SEQUENCE</scope>
</reference>
<protein>
    <recommendedName>
        <fullName evidence="6">S-adenosylmethionine-dependent methyltransferase</fullName>
    </recommendedName>
</protein>